<dbReference type="AlphaFoldDB" id="A0A918GL91"/>
<dbReference type="Proteomes" id="UP000660680">
    <property type="component" value="Unassembled WGS sequence"/>
</dbReference>
<organism evidence="1 2">
    <name type="scientific">Actinokineospora fastidiosa</name>
    <dbReference type="NCBI Taxonomy" id="1816"/>
    <lineage>
        <taxon>Bacteria</taxon>
        <taxon>Bacillati</taxon>
        <taxon>Actinomycetota</taxon>
        <taxon>Actinomycetes</taxon>
        <taxon>Pseudonocardiales</taxon>
        <taxon>Pseudonocardiaceae</taxon>
        <taxon>Actinokineospora</taxon>
    </lineage>
</organism>
<evidence type="ECO:0000313" key="1">
    <source>
        <dbReference type="EMBL" id="GGS42801.1"/>
    </source>
</evidence>
<reference evidence="1" key="1">
    <citation type="journal article" date="2014" name="Int. J. Syst. Evol. Microbiol.">
        <title>Complete genome sequence of Corynebacterium casei LMG S-19264T (=DSM 44701T), isolated from a smear-ripened cheese.</title>
        <authorList>
            <consortium name="US DOE Joint Genome Institute (JGI-PGF)"/>
            <person name="Walter F."/>
            <person name="Albersmeier A."/>
            <person name="Kalinowski J."/>
            <person name="Ruckert C."/>
        </authorList>
    </citation>
    <scope>NUCLEOTIDE SEQUENCE</scope>
    <source>
        <strain evidence="1">JCM 3276</strain>
    </source>
</reference>
<dbReference type="EMBL" id="BMRB01000003">
    <property type="protein sequence ID" value="GGS42801.1"/>
    <property type="molecule type" value="Genomic_DNA"/>
</dbReference>
<proteinExistence type="predicted"/>
<protein>
    <submittedName>
        <fullName evidence="1">Uncharacterized protein</fullName>
    </submittedName>
</protein>
<evidence type="ECO:0000313" key="2">
    <source>
        <dbReference type="Proteomes" id="UP000660680"/>
    </source>
</evidence>
<gene>
    <name evidence="1" type="ORF">GCM10010171_42290</name>
</gene>
<comment type="caution">
    <text evidence="1">The sequence shown here is derived from an EMBL/GenBank/DDBJ whole genome shotgun (WGS) entry which is preliminary data.</text>
</comment>
<accession>A0A918GL91</accession>
<sequence length="619" mass="67779">MIDDVRAEPAALRAEDIAPFFSFTLLEYTSDDPGTAFAKLRDFVRTSAGRTRVRRTARAVGELYGDSDRAESIRLREATGIDEVFGIVREQTKAPSWAMGDSPFTDLVHDLVVIARRGRFVALHGGEIISDRALDKWVDRPGVPFRRLPHPVLAGLFPGDVRMAWMKGTHRPRTTKADTIAKGGLRLQEESKPLEAASYALRAAKTDFDPQDATALLRGSVIVSPDKSRVSWANRTDLITTLRALVETFESVDKALVAEKPPDPILPDLAVREADLATVRCAIDISVATTFDHPLEDYTEEHLDRIGLLQGALMDVTGKDRSAEFIVDVGRDGSVCGQLLMKPIRRGHGYMLDVRLHGTPSAEAVVREIRHAIGDGDLLTVHFESGHAFIGNQIYRQNPTGSPFRGYEFADFTGFTITREKPNVAGDQNIHEAIAVGTDSFLFTWVARRYSTGELICDDGAGEIADFLHLDNDGTLTAIHVKAADSASAARQVSLTRYEQVASQAVKNIRALANDELISRLSSPRVGAPASWSDGNRVPDRSRFIEGLRARVDSDETYVVIVQPHLLQSVHDRAREAMAAGAPSAASRRLQLLDDLLNGVRASVVGQCDDLIVIGSADY</sequence>
<reference evidence="1" key="2">
    <citation type="submission" date="2020-09" db="EMBL/GenBank/DDBJ databases">
        <authorList>
            <person name="Sun Q."/>
            <person name="Ohkuma M."/>
        </authorList>
    </citation>
    <scope>NUCLEOTIDE SEQUENCE</scope>
    <source>
        <strain evidence="1">JCM 3276</strain>
    </source>
</reference>
<name>A0A918GL91_9PSEU</name>
<keyword evidence="2" id="KW-1185">Reference proteome</keyword>
<dbReference type="RefSeq" id="WP_189212251.1">
    <property type="nucleotide sequence ID" value="NZ_BMRB01000003.1"/>
</dbReference>